<dbReference type="RefSeq" id="WP_166205787.1">
    <property type="nucleotide sequence ID" value="NZ_CP088285.1"/>
</dbReference>
<evidence type="ECO:0000313" key="1">
    <source>
        <dbReference type="EMBL" id="NVI46465.1"/>
    </source>
</evidence>
<organism evidence="1">
    <name type="scientific">Bradyrhizobium septentrionale</name>
    <dbReference type="NCBI Taxonomy" id="1404411"/>
    <lineage>
        <taxon>Bacteria</taxon>
        <taxon>Pseudomonadati</taxon>
        <taxon>Pseudomonadota</taxon>
        <taxon>Alphaproteobacteria</taxon>
        <taxon>Hyphomicrobiales</taxon>
        <taxon>Nitrobacteraceae</taxon>
        <taxon>Bradyrhizobium</taxon>
    </lineage>
</organism>
<name>A0A973W3H7_9BRAD</name>
<reference evidence="1" key="1">
    <citation type="submission" date="2020-06" db="EMBL/GenBank/DDBJ databases">
        <title>Whole Genome Sequence of Bradyrhizobium sp. Strain 1S1.</title>
        <authorList>
            <person name="Bromfield E.S.P."/>
            <person name="Cloutier S."/>
        </authorList>
    </citation>
    <scope>NUCLEOTIDE SEQUENCE [LARGE SCALE GENOMIC DNA]</scope>
    <source>
        <strain evidence="1">1S1</strain>
    </source>
</reference>
<accession>A0A973W3H7</accession>
<sequence length="89" mass="10639">MGHQLMPAMCRKGHPLIGDHVREERCRETRGGIRLRCKTCVKEQKRRWYGVRVNRELQLSYANWHRRGHPQGWSWPQVRERLIAEGIVP</sequence>
<protein>
    <submittedName>
        <fullName evidence="1">Uncharacterized protein</fullName>
    </submittedName>
</protein>
<proteinExistence type="predicted"/>
<gene>
    <name evidence="1" type="ORF">HAP48_026600</name>
</gene>
<dbReference type="AlphaFoldDB" id="A0A973W3H7"/>
<comment type="caution">
    <text evidence="1">The sequence shown here is derived from an EMBL/GenBank/DDBJ whole genome shotgun (WGS) entry which is preliminary data.</text>
</comment>
<dbReference type="EMBL" id="JAAOLE020000001">
    <property type="protein sequence ID" value="NVI46465.1"/>
    <property type="molecule type" value="Genomic_DNA"/>
</dbReference>